<protein>
    <submittedName>
        <fullName evidence="1">Uncharacterized protein</fullName>
    </submittedName>
</protein>
<feature type="non-terminal residue" evidence="1">
    <location>
        <position position="98"/>
    </location>
</feature>
<accession>A0ABS8Y496</accession>
<reference evidence="1 2" key="1">
    <citation type="journal article" date="2021" name="BMC Genomics">
        <title>Datura genome reveals duplications of psychoactive alkaloid biosynthetic genes and high mutation rate following tissue culture.</title>
        <authorList>
            <person name="Rajewski A."/>
            <person name="Carter-House D."/>
            <person name="Stajich J."/>
            <person name="Litt A."/>
        </authorList>
    </citation>
    <scope>NUCLEOTIDE SEQUENCE [LARGE SCALE GENOMIC DNA]</scope>
    <source>
        <strain evidence="1">AR-01</strain>
    </source>
</reference>
<proteinExistence type="predicted"/>
<sequence length="98" mass="11158">MEMGPVGLVEFRRRRRKRKGGKAGGCDRSGDYLVNCAWKTVTRIHRGEGIQSGKRESAEFYRKMVYDRRGEENMRREIGVSVLRRGSEGGVVRVGLRG</sequence>
<evidence type="ECO:0000313" key="2">
    <source>
        <dbReference type="Proteomes" id="UP000823775"/>
    </source>
</evidence>
<comment type="caution">
    <text evidence="1">The sequence shown here is derived from an EMBL/GenBank/DDBJ whole genome shotgun (WGS) entry which is preliminary data.</text>
</comment>
<keyword evidence="2" id="KW-1185">Reference proteome</keyword>
<evidence type="ECO:0000313" key="1">
    <source>
        <dbReference type="EMBL" id="MCE5166277.1"/>
    </source>
</evidence>
<dbReference type="Proteomes" id="UP000823775">
    <property type="component" value="Unassembled WGS sequence"/>
</dbReference>
<name>A0ABS8Y496_DATST</name>
<organism evidence="1 2">
    <name type="scientific">Datura stramonium</name>
    <name type="common">Jimsonweed</name>
    <name type="synonym">Common thornapple</name>
    <dbReference type="NCBI Taxonomy" id="4076"/>
    <lineage>
        <taxon>Eukaryota</taxon>
        <taxon>Viridiplantae</taxon>
        <taxon>Streptophyta</taxon>
        <taxon>Embryophyta</taxon>
        <taxon>Tracheophyta</taxon>
        <taxon>Spermatophyta</taxon>
        <taxon>Magnoliopsida</taxon>
        <taxon>eudicotyledons</taxon>
        <taxon>Gunneridae</taxon>
        <taxon>Pentapetalae</taxon>
        <taxon>asterids</taxon>
        <taxon>lamiids</taxon>
        <taxon>Solanales</taxon>
        <taxon>Solanaceae</taxon>
        <taxon>Solanoideae</taxon>
        <taxon>Datureae</taxon>
        <taxon>Datura</taxon>
    </lineage>
</organism>
<gene>
    <name evidence="1" type="ORF">HAX54_016748</name>
</gene>
<dbReference type="EMBL" id="JACEIK010020895">
    <property type="protein sequence ID" value="MCE5166277.1"/>
    <property type="molecule type" value="Genomic_DNA"/>
</dbReference>